<dbReference type="Pfam" id="PF04104">
    <property type="entry name" value="DNA_primase_lrg"/>
    <property type="match status" value="1"/>
</dbReference>
<keyword evidence="7 9" id="KW-0411">Iron-sulfur</keyword>
<organism evidence="13">
    <name type="scientific">Pelagomonas calceolata</name>
    <dbReference type="NCBI Taxonomy" id="35677"/>
    <lineage>
        <taxon>Eukaryota</taxon>
        <taxon>Sar</taxon>
        <taxon>Stramenopiles</taxon>
        <taxon>Ochrophyta</taxon>
        <taxon>Pelagophyceae</taxon>
        <taxon>Pelagomonadales</taxon>
        <taxon>Pelagomonadaceae</taxon>
        <taxon>Pelagomonas</taxon>
    </lineage>
</organism>
<dbReference type="PANTHER" id="PTHR10537:SF3">
    <property type="entry name" value="DNA PRIMASE LARGE SUBUNIT"/>
    <property type="match status" value="1"/>
</dbReference>
<evidence type="ECO:0000256" key="9">
    <source>
        <dbReference type="PIRNR" id="PIRNR009449"/>
    </source>
</evidence>
<evidence type="ECO:0000313" key="13">
    <source>
        <dbReference type="EMBL" id="CAE0705225.1"/>
    </source>
</evidence>
<keyword evidence="4 9" id="KW-0235">DNA replication</keyword>
<feature type="binding site" evidence="10">
    <location>
        <position position="359"/>
    </location>
    <ligand>
        <name>[4Fe-4S] cluster</name>
        <dbReference type="ChEBI" id="CHEBI:49883"/>
    </ligand>
</feature>
<dbReference type="Proteomes" id="UP000789595">
    <property type="component" value="Unassembled WGS sequence"/>
</dbReference>
<evidence type="ECO:0000256" key="7">
    <source>
        <dbReference type="ARBA" id="ARBA00023014"/>
    </source>
</evidence>
<evidence type="ECO:0000256" key="5">
    <source>
        <dbReference type="ARBA" id="ARBA00022723"/>
    </source>
</evidence>
<evidence type="ECO:0000256" key="10">
    <source>
        <dbReference type="PIRSR" id="PIRSR009449-1"/>
    </source>
</evidence>
<evidence type="ECO:0000259" key="12">
    <source>
        <dbReference type="Pfam" id="PF04104"/>
    </source>
</evidence>
<keyword evidence="15" id="KW-1185">Reference proteome</keyword>
<dbReference type="GO" id="GO:0006270">
    <property type="term" value="P:DNA replication initiation"/>
    <property type="evidence" value="ECO:0007669"/>
    <property type="project" value="TreeGrafter"/>
</dbReference>
<evidence type="ECO:0000256" key="1">
    <source>
        <dbReference type="ARBA" id="ARBA00010564"/>
    </source>
</evidence>
<feature type="binding site" evidence="10">
    <location>
        <position position="416"/>
    </location>
    <ligand>
        <name>[4Fe-4S] cluster</name>
        <dbReference type="ChEBI" id="CHEBI:49883"/>
    </ligand>
</feature>
<dbReference type="Gene3D" id="1.20.930.80">
    <property type="match status" value="1"/>
</dbReference>
<evidence type="ECO:0000256" key="6">
    <source>
        <dbReference type="ARBA" id="ARBA00023004"/>
    </source>
</evidence>
<keyword evidence="2 9" id="KW-0004">4Fe-4S</keyword>
<dbReference type="CDD" id="cd07322">
    <property type="entry name" value="PriL_PriS_Eukaryotic"/>
    <property type="match status" value="1"/>
</dbReference>
<dbReference type="GO" id="GO:0046872">
    <property type="term" value="F:metal ion binding"/>
    <property type="evidence" value="ECO:0007669"/>
    <property type="project" value="UniProtKB-UniRule"/>
</dbReference>
<dbReference type="AlphaFoldDB" id="A0A7S4A6J1"/>
<evidence type="ECO:0000256" key="3">
    <source>
        <dbReference type="ARBA" id="ARBA00022515"/>
    </source>
</evidence>
<feature type="region of interest" description="Disordered" evidence="11">
    <location>
        <begin position="464"/>
        <end position="483"/>
    </location>
</feature>
<reference evidence="14" key="2">
    <citation type="submission" date="2021-11" db="EMBL/GenBank/DDBJ databases">
        <authorList>
            <consortium name="Genoscope - CEA"/>
            <person name="William W."/>
        </authorList>
    </citation>
    <scope>NUCLEOTIDE SEQUENCE</scope>
</reference>
<dbReference type="EMBL" id="CAKKNE010000006">
    <property type="protein sequence ID" value="CAH0380288.1"/>
    <property type="molecule type" value="Genomic_DNA"/>
</dbReference>
<evidence type="ECO:0000256" key="4">
    <source>
        <dbReference type="ARBA" id="ARBA00022705"/>
    </source>
</evidence>
<comment type="function">
    <text evidence="9">DNA primase is the polymerase that synthesizes small RNA primers for the Okazaki fragments made during discontinuous DNA replication.</text>
</comment>
<dbReference type="GO" id="GO:0006269">
    <property type="term" value="P:DNA replication, synthesis of primer"/>
    <property type="evidence" value="ECO:0007669"/>
    <property type="project" value="UniProtKB-KW"/>
</dbReference>
<proteinExistence type="inferred from homology"/>
<dbReference type="InterPro" id="IPR058560">
    <property type="entry name" value="DNA_primase_C"/>
</dbReference>
<dbReference type="PIRSF" id="PIRSF009449">
    <property type="entry name" value="DNA_primase_large_subunit"/>
    <property type="match status" value="1"/>
</dbReference>
<keyword evidence="3 9" id="KW-0639">Primosome</keyword>
<feature type="domain" description="DNA primase large subunit C-terminal" evidence="12">
    <location>
        <begin position="271"/>
        <end position="449"/>
    </location>
</feature>
<dbReference type="PANTHER" id="PTHR10537">
    <property type="entry name" value="DNA PRIMASE LARGE SUBUNIT"/>
    <property type="match status" value="1"/>
</dbReference>
<dbReference type="EMBL" id="HBIW01023957">
    <property type="protein sequence ID" value="CAE0705225.1"/>
    <property type="molecule type" value="Transcribed_RNA"/>
</dbReference>
<dbReference type="OrthoDB" id="421393at2759"/>
<accession>A0A7S4A6J1</accession>
<keyword evidence="5 9" id="KW-0479">Metal-binding</keyword>
<evidence type="ECO:0000313" key="14">
    <source>
        <dbReference type="EMBL" id="CAH0380288.1"/>
    </source>
</evidence>
<dbReference type="GO" id="GO:0051539">
    <property type="term" value="F:4 iron, 4 sulfur cluster binding"/>
    <property type="evidence" value="ECO:0007669"/>
    <property type="project" value="UniProtKB-UniRule"/>
</dbReference>
<comment type="cofactor">
    <cofactor evidence="9">
        <name>[4Fe-4S] cluster</name>
        <dbReference type="ChEBI" id="CHEBI:49883"/>
    </cofactor>
    <text evidence="9">Binds 1 [4Fe-4S] cluster.</text>
</comment>
<feature type="compositionally biased region" description="Basic and acidic residues" evidence="11">
    <location>
        <begin position="464"/>
        <end position="477"/>
    </location>
</feature>
<feature type="binding site" evidence="10">
    <location>
        <position position="376"/>
    </location>
    <ligand>
        <name>[4Fe-4S] cluster</name>
        <dbReference type="ChEBI" id="CHEBI:49883"/>
    </ligand>
</feature>
<evidence type="ECO:0000256" key="8">
    <source>
        <dbReference type="ARBA" id="ARBA00023125"/>
    </source>
</evidence>
<sequence length="494" mass="56152">MLVGNRRSTARASAAPSQRVTVSLYEKPPREEMTLEEFEVFAVDRLKVLRTIDALRQKGFKPKELEAELAPVVRELLPLASAGPQAPSDARKDSVSHFILRLAYSRSEELRRWFLTQECALFRHRLSRLRGDGFARFLREHGLRFEEVPDSERDARVTSLARIKNYENVPAQTATYYRVPFLEAIDLIGRREVYLEKGYAYVPQAKLHSIVVSRFRASLSRSLAKASGSLAAAAADPRLGPLLTNVEKHDLERQDVDDDDIEGITPEQIDALADQSMPLCMQQLHYALKRDHKLKHWGRQQYGLFLKAAGLSMEDQLRFFQAEFTKIMTHDQFSKEYAYNIRHRYGKEGKRTEYSPYGCYKLVMDMAPGPGEYHGCPYRHFDADHLAAVLSKTSLDAGEQSLVLGKAKERNYQIACQRHFEFAHKKQTVNGKKVVANLDGVGNHPNAWFKASRVYHQDLHAAEHPEEAKAKEEERAKGIAAANQSQVEGMVLAN</sequence>
<comment type="similarity">
    <text evidence="1 9">Belongs to the eukaryotic-type primase large subunit family.</text>
</comment>
<gene>
    <name evidence="13" type="ORF">PCAL00307_LOCUS20673</name>
    <name evidence="14" type="ORF">PECAL_6P19300</name>
</gene>
<protein>
    <recommendedName>
        <fullName evidence="9">DNA primase large subunit</fullName>
    </recommendedName>
</protein>
<evidence type="ECO:0000256" key="2">
    <source>
        <dbReference type="ARBA" id="ARBA00022485"/>
    </source>
</evidence>
<keyword evidence="6 9" id="KW-0408">Iron</keyword>
<evidence type="ECO:0000256" key="11">
    <source>
        <dbReference type="SAM" id="MobiDB-lite"/>
    </source>
</evidence>
<dbReference type="InterPro" id="IPR007238">
    <property type="entry name" value="DNA_primase_lsu_euk/arc"/>
</dbReference>
<dbReference type="GO" id="GO:0005658">
    <property type="term" value="C:alpha DNA polymerase:primase complex"/>
    <property type="evidence" value="ECO:0007669"/>
    <property type="project" value="TreeGrafter"/>
</dbReference>
<reference evidence="13" key="1">
    <citation type="submission" date="2021-01" db="EMBL/GenBank/DDBJ databases">
        <authorList>
            <person name="Corre E."/>
            <person name="Pelletier E."/>
            <person name="Niang G."/>
            <person name="Scheremetjew M."/>
            <person name="Finn R."/>
            <person name="Kale V."/>
            <person name="Holt S."/>
            <person name="Cochrane G."/>
            <person name="Meng A."/>
            <person name="Brown T."/>
            <person name="Cohen L."/>
        </authorList>
    </citation>
    <scope>NUCLEOTIDE SEQUENCE</scope>
    <source>
        <strain evidence="13">CCMP1756</strain>
    </source>
</reference>
<dbReference type="GO" id="GO:0003677">
    <property type="term" value="F:DNA binding"/>
    <property type="evidence" value="ECO:0007669"/>
    <property type="project" value="UniProtKB-UniRule"/>
</dbReference>
<evidence type="ECO:0000313" key="15">
    <source>
        <dbReference type="Proteomes" id="UP000789595"/>
    </source>
</evidence>
<name>A0A7S4A6J1_9STRA</name>
<dbReference type="Pfam" id="PF26466">
    <property type="entry name" value="DNA_primase_lrg_N"/>
    <property type="match status" value="1"/>
</dbReference>
<feature type="binding site" evidence="10">
    <location>
        <position position="280"/>
    </location>
    <ligand>
        <name>[4Fe-4S] cluster</name>
        <dbReference type="ChEBI" id="CHEBI:49883"/>
    </ligand>
</feature>
<keyword evidence="8 9" id="KW-0238">DNA-binding</keyword>
<dbReference type="InterPro" id="IPR016558">
    <property type="entry name" value="DNA_primase_lsu_euk"/>
</dbReference>